<organism evidence="5 6">
    <name type="scientific">Peteryoungia ipomoeae</name>
    <dbReference type="NCBI Taxonomy" id="1210932"/>
    <lineage>
        <taxon>Bacteria</taxon>
        <taxon>Pseudomonadati</taxon>
        <taxon>Pseudomonadota</taxon>
        <taxon>Alphaproteobacteria</taxon>
        <taxon>Hyphomicrobiales</taxon>
        <taxon>Rhizobiaceae</taxon>
        <taxon>Peteryoungia</taxon>
    </lineage>
</organism>
<dbReference type="GO" id="GO:0003700">
    <property type="term" value="F:DNA-binding transcription factor activity"/>
    <property type="evidence" value="ECO:0007669"/>
    <property type="project" value="InterPro"/>
</dbReference>
<dbReference type="Pfam" id="PF01047">
    <property type="entry name" value="MarR"/>
    <property type="match status" value="1"/>
</dbReference>
<comment type="caution">
    <text evidence="5">The sequence shown here is derived from an EMBL/GenBank/DDBJ whole genome shotgun (WGS) entry which is preliminary data.</text>
</comment>
<dbReference type="PRINTS" id="PR00598">
    <property type="entry name" value="HTHMARR"/>
</dbReference>
<dbReference type="AlphaFoldDB" id="A0A4S8P2H3"/>
<dbReference type="Gene3D" id="1.10.10.10">
    <property type="entry name" value="Winged helix-like DNA-binding domain superfamily/Winged helix DNA-binding domain"/>
    <property type="match status" value="1"/>
</dbReference>
<dbReference type="EMBL" id="STGV01000002">
    <property type="protein sequence ID" value="THV24238.1"/>
    <property type="molecule type" value="Genomic_DNA"/>
</dbReference>
<dbReference type="InterPro" id="IPR036388">
    <property type="entry name" value="WH-like_DNA-bd_sf"/>
</dbReference>
<dbReference type="OrthoDB" id="511972at2"/>
<evidence type="ECO:0000259" key="4">
    <source>
        <dbReference type="PROSITE" id="PS50995"/>
    </source>
</evidence>
<evidence type="ECO:0000313" key="5">
    <source>
        <dbReference type="EMBL" id="THV24238.1"/>
    </source>
</evidence>
<dbReference type="PROSITE" id="PS50995">
    <property type="entry name" value="HTH_MARR_2"/>
    <property type="match status" value="1"/>
</dbReference>
<keyword evidence="1" id="KW-0805">Transcription regulation</keyword>
<reference evidence="5 6" key="1">
    <citation type="submission" date="2019-04" db="EMBL/GenBank/DDBJ databases">
        <title>Genome sequence of strain shin9-1.</title>
        <authorList>
            <person name="Gao J."/>
            <person name="Sun J."/>
        </authorList>
    </citation>
    <scope>NUCLEOTIDE SEQUENCE [LARGE SCALE GENOMIC DNA]</scope>
    <source>
        <strain evidence="6">shin9-1</strain>
    </source>
</reference>
<gene>
    <name evidence="5" type="ORF">FAA97_08995</name>
</gene>
<dbReference type="PANTHER" id="PTHR42756:SF1">
    <property type="entry name" value="TRANSCRIPTIONAL REPRESSOR OF EMRAB OPERON"/>
    <property type="match status" value="1"/>
</dbReference>
<dbReference type="SMART" id="SM00347">
    <property type="entry name" value="HTH_MARR"/>
    <property type="match status" value="1"/>
</dbReference>
<dbReference type="SUPFAM" id="SSF46785">
    <property type="entry name" value="Winged helix' DNA-binding domain"/>
    <property type="match status" value="1"/>
</dbReference>
<evidence type="ECO:0000256" key="3">
    <source>
        <dbReference type="ARBA" id="ARBA00023163"/>
    </source>
</evidence>
<accession>A0A4S8P2H3</accession>
<evidence type="ECO:0000256" key="2">
    <source>
        <dbReference type="ARBA" id="ARBA00023125"/>
    </source>
</evidence>
<keyword evidence="3" id="KW-0804">Transcription</keyword>
<keyword evidence="6" id="KW-1185">Reference proteome</keyword>
<sequence length="153" mass="17735">MTMKHEDTGLTLAMQFARSFSRALQETASGLGFSSGQFPILTELWKEEGLTQRQLLDRVEVEQATIANTLARMERDGLIERRPHPRDRRAQQIFLTPKSRDFREGATAAIDEAEDIVFAGFRRFERELLKEYIRCAIKNTRRLRPLNHSSEKL</sequence>
<dbReference type="RefSeq" id="WP_136598331.1">
    <property type="nucleotide sequence ID" value="NZ_STGV01000002.1"/>
</dbReference>
<protein>
    <submittedName>
        <fullName evidence="5">MarR family transcriptional regulator</fullName>
    </submittedName>
</protein>
<dbReference type="InterPro" id="IPR036390">
    <property type="entry name" value="WH_DNA-bd_sf"/>
</dbReference>
<proteinExistence type="predicted"/>
<name>A0A4S8P2H3_9HYPH</name>
<dbReference type="GO" id="GO:0003677">
    <property type="term" value="F:DNA binding"/>
    <property type="evidence" value="ECO:0007669"/>
    <property type="project" value="UniProtKB-KW"/>
</dbReference>
<evidence type="ECO:0000313" key="6">
    <source>
        <dbReference type="Proteomes" id="UP000308828"/>
    </source>
</evidence>
<dbReference type="Proteomes" id="UP000308828">
    <property type="component" value="Unassembled WGS sequence"/>
</dbReference>
<evidence type="ECO:0000256" key="1">
    <source>
        <dbReference type="ARBA" id="ARBA00023015"/>
    </source>
</evidence>
<dbReference type="InterPro" id="IPR023187">
    <property type="entry name" value="Tscrpt_reg_MarR-type_CS"/>
</dbReference>
<dbReference type="PROSITE" id="PS01117">
    <property type="entry name" value="HTH_MARR_1"/>
    <property type="match status" value="1"/>
</dbReference>
<dbReference type="PANTHER" id="PTHR42756">
    <property type="entry name" value="TRANSCRIPTIONAL REGULATOR, MARR"/>
    <property type="match status" value="1"/>
</dbReference>
<keyword evidence="2" id="KW-0238">DNA-binding</keyword>
<feature type="domain" description="HTH marR-type" evidence="4">
    <location>
        <begin position="6"/>
        <end position="138"/>
    </location>
</feature>
<dbReference type="InterPro" id="IPR000835">
    <property type="entry name" value="HTH_MarR-typ"/>
</dbReference>